<dbReference type="EMBL" id="HF936073">
    <property type="protein sequence ID" value="CCX14912.1"/>
    <property type="molecule type" value="Genomic_DNA"/>
</dbReference>
<dbReference type="InterPro" id="IPR020904">
    <property type="entry name" value="Sc_DH/Rdtase_CS"/>
</dbReference>
<dbReference type="Gene3D" id="3.40.50.720">
    <property type="entry name" value="NAD(P)-binding Rossmann-like Domain"/>
    <property type="match status" value="1"/>
</dbReference>
<keyword evidence="7" id="KW-1185">Reference proteome</keyword>
<dbReference type="Proteomes" id="UP000018144">
    <property type="component" value="Unassembled WGS sequence"/>
</dbReference>
<dbReference type="SMART" id="SM00822">
    <property type="entry name" value="PKS_KR"/>
    <property type="match status" value="1"/>
</dbReference>
<feature type="domain" description="Ketoreductase" evidence="5">
    <location>
        <begin position="24"/>
        <end position="196"/>
    </location>
</feature>
<dbReference type="STRING" id="1076935.U4L8H2"/>
<comment type="similarity">
    <text evidence="1 4">Belongs to the short-chain dehydrogenases/reductases (SDR) family.</text>
</comment>
<dbReference type="OrthoDB" id="1393670at2759"/>
<sequence>MADRLAQIQGHMSTSFPRGLLADQTAIITGAGQGIGAETAILFAKEGARVVVADLDEAKAQDVVKKIEATGGKAVAVAGDIMSQETIDRIVNEAAKLGGGKVHCCVNNAGFTWDGVLHKTTDKQWDTILNLHCRAPFQLVRALAPYFRLKDGAPRSIINVSSTSGLHGNAGQANYATAKMGIIGLTKTIAKEWGPAFGVRANTVAFGSVLTRLTQEKELGAEVVVGGEKIALGIPKAMQKGATGFENVPLRRAGTANEAAMTILMLASPLSAYVSGHTLEVTGGAGI</sequence>
<dbReference type="PROSITE" id="PS00061">
    <property type="entry name" value="ADH_SHORT"/>
    <property type="match status" value="1"/>
</dbReference>
<dbReference type="InterPro" id="IPR002347">
    <property type="entry name" value="SDR_fam"/>
</dbReference>
<dbReference type="PANTHER" id="PTHR42760">
    <property type="entry name" value="SHORT-CHAIN DEHYDROGENASES/REDUCTASES FAMILY MEMBER"/>
    <property type="match status" value="1"/>
</dbReference>
<dbReference type="PANTHER" id="PTHR42760:SF133">
    <property type="entry name" value="3-OXOACYL-[ACYL-CARRIER-PROTEIN] REDUCTASE"/>
    <property type="match status" value="1"/>
</dbReference>
<dbReference type="PRINTS" id="PR00080">
    <property type="entry name" value="SDRFAMILY"/>
</dbReference>
<dbReference type="InterPro" id="IPR057326">
    <property type="entry name" value="KR_dom"/>
</dbReference>
<dbReference type="PRINTS" id="PR00081">
    <property type="entry name" value="GDHRDH"/>
</dbReference>
<keyword evidence="2" id="KW-0521">NADP</keyword>
<dbReference type="InterPro" id="IPR036291">
    <property type="entry name" value="NAD(P)-bd_dom_sf"/>
</dbReference>
<gene>
    <name evidence="6" type="ORF">PCON_01138</name>
</gene>
<evidence type="ECO:0000313" key="6">
    <source>
        <dbReference type="EMBL" id="CCX14912.1"/>
    </source>
</evidence>
<dbReference type="AlphaFoldDB" id="U4L8H2"/>
<dbReference type="GO" id="GO:0006633">
    <property type="term" value="P:fatty acid biosynthetic process"/>
    <property type="evidence" value="ECO:0007669"/>
    <property type="project" value="TreeGrafter"/>
</dbReference>
<protein>
    <submittedName>
        <fullName evidence="6">Similar to 3-oxoacyl-[acyl-carrier-protein] reductase FabG acc. no. Q9X248</fullName>
    </submittedName>
</protein>
<evidence type="ECO:0000256" key="3">
    <source>
        <dbReference type="ARBA" id="ARBA00023002"/>
    </source>
</evidence>
<proteinExistence type="inferred from homology"/>
<dbReference type="GO" id="GO:0016616">
    <property type="term" value="F:oxidoreductase activity, acting on the CH-OH group of donors, NAD or NADP as acceptor"/>
    <property type="evidence" value="ECO:0007669"/>
    <property type="project" value="TreeGrafter"/>
</dbReference>
<dbReference type="eggNOG" id="KOG1200">
    <property type="taxonomic scope" value="Eukaryota"/>
</dbReference>
<dbReference type="SUPFAM" id="SSF51735">
    <property type="entry name" value="NAD(P)-binding Rossmann-fold domains"/>
    <property type="match status" value="1"/>
</dbReference>
<organism evidence="6 7">
    <name type="scientific">Pyronema omphalodes (strain CBS 100304)</name>
    <name type="common">Pyronema confluens</name>
    <dbReference type="NCBI Taxonomy" id="1076935"/>
    <lineage>
        <taxon>Eukaryota</taxon>
        <taxon>Fungi</taxon>
        <taxon>Dikarya</taxon>
        <taxon>Ascomycota</taxon>
        <taxon>Pezizomycotina</taxon>
        <taxon>Pezizomycetes</taxon>
        <taxon>Pezizales</taxon>
        <taxon>Pyronemataceae</taxon>
        <taxon>Pyronema</taxon>
    </lineage>
</organism>
<dbReference type="OMA" id="HGNAGQI"/>
<keyword evidence="3" id="KW-0560">Oxidoreductase</keyword>
<reference evidence="6 7" key="1">
    <citation type="journal article" date="2013" name="PLoS Genet.">
        <title>The genome and development-dependent transcriptomes of Pyronema confluens: a window into fungal evolution.</title>
        <authorList>
            <person name="Traeger S."/>
            <person name="Altegoer F."/>
            <person name="Freitag M."/>
            <person name="Gabaldon T."/>
            <person name="Kempken F."/>
            <person name="Kumar A."/>
            <person name="Marcet-Houben M."/>
            <person name="Poggeler S."/>
            <person name="Stajich J.E."/>
            <person name="Nowrousian M."/>
        </authorList>
    </citation>
    <scope>NUCLEOTIDE SEQUENCE [LARGE SCALE GENOMIC DNA]</scope>
    <source>
        <strain evidence="7">CBS 100304</strain>
        <tissue evidence="6">Vegetative mycelium</tissue>
    </source>
</reference>
<dbReference type="GO" id="GO:0048038">
    <property type="term" value="F:quinone binding"/>
    <property type="evidence" value="ECO:0007669"/>
    <property type="project" value="TreeGrafter"/>
</dbReference>
<dbReference type="FunFam" id="3.40.50.720:FF:000084">
    <property type="entry name" value="Short-chain dehydrogenase reductase"/>
    <property type="match status" value="1"/>
</dbReference>
<name>U4L8H2_PYROM</name>
<dbReference type="Pfam" id="PF00106">
    <property type="entry name" value="adh_short"/>
    <property type="match status" value="1"/>
</dbReference>
<evidence type="ECO:0000256" key="1">
    <source>
        <dbReference type="ARBA" id="ARBA00006484"/>
    </source>
</evidence>
<accession>U4L8H2</accession>
<evidence type="ECO:0000256" key="4">
    <source>
        <dbReference type="RuleBase" id="RU000363"/>
    </source>
</evidence>
<evidence type="ECO:0000313" key="7">
    <source>
        <dbReference type="Proteomes" id="UP000018144"/>
    </source>
</evidence>
<evidence type="ECO:0000256" key="2">
    <source>
        <dbReference type="ARBA" id="ARBA00022857"/>
    </source>
</evidence>
<evidence type="ECO:0000259" key="5">
    <source>
        <dbReference type="SMART" id="SM00822"/>
    </source>
</evidence>